<name>A0A1M6JJ43_9ACTN</name>
<sequence>MAGATQGALSDRLIGSKIHRDLAERLGVPEEAVVVESDGGRVRLSSVIPITEEQRSGAIGIAAATRGVVSVSADGLIVDQAPHPAE</sequence>
<dbReference type="RefSeq" id="WP_073379422.1">
    <property type="nucleotide sequence ID" value="NZ_FQZK01000006.1"/>
</dbReference>
<dbReference type="InterPro" id="IPR007055">
    <property type="entry name" value="BON_dom"/>
</dbReference>
<feature type="domain" description="BON" evidence="1">
    <location>
        <begin position="10"/>
        <end position="80"/>
    </location>
</feature>
<protein>
    <recommendedName>
        <fullName evidence="1">BON domain-containing protein</fullName>
    </recommendedName>
</protein>
<accession>A0A1M6JJ43</accession>
<dbReference type="EMBL" id="FQZK01000006">
    <property type="protein sequence ID" value="SHJ46706.1"/>
    <property type="molecule type" value="Genomic_DNA"/>
</dbReference>
<evidence type="ECO:0000259" key="1">
    <source>
        <dbReference type="PROSITE" id="PS50914"/>
    </source>
</evidence>
<reference evidence="2 3" key="1">
    <citation type="submission" date="2016-11" db="EMBL/GenBank/DDBJ databases">
        <authorList>
            <person name="Jaros S."/>
            <person name="Januszkiewicz K."/>
            <person name="Wedrychowicz H."/>
        </authorList>
    </citation>
    <scope>NUCLEOTIDE SEQUENCE [LARGE SCALE GENOMIC DNA]</scope>
    <source>
        <strain evidence="2 3">CGMCC 4.5723</strain>
    </source>
</reference>
<keyword evidence="3" id="KW-1185">Reference proteome</keyword>
<organism evidence="2 3">
    <name type="scientific">Nocardiopsis flavescens</name>
    <dbReference type="NCBI Taxonomy" id="758803"/>
    <lineage>
        <taxon>Bacteria</taxon>
        <taxon>Bacillati</taxon>
        <taxon>Actinomycetota</taxon>
        <taxon>Actinomycetes</taxon>
        <taxon>Streptosporangiales</taxon>
        <taxon>Nocardiopsidaceae</taxon>
        <taxon>Nocardiopsis</taxon>
    </lineage>
</organism>
<dbReference type="Proteomes" id="UP000184452">
    <property type="component" value="Unassembled WGS sequence"/>
</dbReference>
<proteinExistence type="predicted"/>
<dbReference type="PROSITE" id="PS50914">
    <property type="entry name" value="BON"/>
    <property type="match status" value="1"/>
</dbReference>
<evidence type="ECO:0000313" key="3">
    <source>
        <dbReference type="Proteomes" id="UP000184452"/>
    </source>
</evidence>
<dbReference type="AlphaFoldDB" id="A0A1M6JJ43"/>
<gene>
    <name evidence="2" type="ORF">SAMN05421803_106157</name>
</gene>
<dbReference type="STRING" id="758803.SAMN05421803_106157"/>
<evidence type="ECO:0000313" key="2">
    <source>
        <dbReference type="EMBL" id="SHJ46706.1"/>
    </source>
</evidence>